<evidence type="ECO:0000313" key="2">
    <source>
        <dbReference type="EMBL" id="RBP39522.1"/>
    </source>
</evidence>
<keyword evidence="1" id="KW-0812">Transmembrane</keyword>
<reference evidence="2 3" key="1">
    <citation type="submission" date="2018-06" db="EMBL/GenBank/DDBJ databases">
        <title>Genomic Encyclopedia of Type Strains, Phase IV (KMG-IV): sequencing the most valuable type-strain genomes for metagenomic binning, comparative biology and taxonomic classification.</title>
        <authorList>
            <person name="Goeker M."/>
        </authorList>
    </citation>
    <scope>NUCLEOTIDE SEQUENCE [LARGE SCALE GENOMIC DNA]</scope>
    <source>
        <strain evidence="2 3">DSM 25520</strain>
    </source>
</reference>
<evidence type="ECO:0000256" key="1">
    <source>
        <dbReference type="SAM" id="Phobius"/>
    </source>
</evidence>
<gene>
    <name evidence="2" type="ORF">DFR37_105318</name>
</gene>
<protein>
    <submittedName>
        <fullName evidence="2">Uncharacterized protein</fullName>
    </submittedName>
</protein>
<dbReference type="EMBL" id="QNRQ01000005">
    <property type="protein sequence ID" value="RBP39522.1"/>
    <property type="molecule type" value="Genomic_DNA"/>
</dbReference>
<sequence>MKGAIRNYRNASASNWRLPRLLHLCIISQLEIVIVLTIIINSLEPRHVAWLQKQEIFMVRRTPFRFTVTYRPTRPYKFAPCDAFWF</sequence>
<keyword evidence="3" id="KW-1185">Reference proteome</keyword>
<organism evidence="2 3">
    <name type="scientific">Eoetvoesiella caeni</name>
    <dbReference type="NCBI Taxonomy" id="645616"/>
    <lineage>
        <taxon>Bacteria</taxon>
        <taxon>Pseudomonadati</taxon>
        <taxon>Pseudomonadota</taxon>
        <taxon>Betaproteobacteria</taxon>
        <taxon>Burkholderiales</taxon>
        <taxon>Alcaligenaceae</taxon>
        <taxon>Eoetvoesiella</taxon>
    </lineage>
</organism>
<feature type="transmembrane region" description="Helical" evidence="1">
    <location>
        <begin position="21"/>
        <end position="40"/>
    </location>
</feature>
<name>A0A366HD83_9BURK</name>
<comment type="caution">
    <text evidence="2">The sequence shown here is derived from an EMBL/GenBank/DDBJ whole genome shotgun (WGS) entry which is preliminary data.</text>
</comment>
<keyword evidence="1" id="KW-0472">Membrane</keyword>
<proteinExistence type="predicted"/>
<dbReference type="AlphaFoldDB" id="A0A366HD83"/>
<dbReference type="Proteomes" id="UP000253628">
    <property type="component" value="Unassembled WGS sequence"/>
</dbReference>
<accession>A0A366HD83</accession>
<keyword evidence="1" id="KW-1133">Transmembrane helix</keyword>
<evidence type="ECO:0000313" key="3">
    <source>
        <dbReference type="Proteomes" id="UP000253628"/>
    </source>
</evidence>